<evidence type="ECO:0000313" key="3">
    <source>
        <dbReference type="Proteomes" id="UP000324897"/>
    </source>
</evidence>
<sequence length="177" mass="19522">MGSRNGEVGGERKGREGRGCGPALGLGSEDECSYEYNPYSSLEIYLHGGVSPGGVRLAQIIASVRSEEVRTSIDWRRVRREAEEVVGRLVAQIPELNEMSRLPLCPAKPADVLPIGFFRLKIVDLPQKDGPRETARRSLVSHDDPPHQDEKRKLAMLNQFSDVSTTENSQVSHAQDG</sequence>
<reference evidence="2 3" key="1">
    <citation type="journal article" date="2019" name="Sci. Rep.">
        <title>A high-quality genome of Eragrostis curvula grass provides insights into Poaceae evolution and supports new strategies to enhance forage quality.</title>
        <authorList>
            <person name="Carballo J."/>
            <person name="Santos B.A.C.M."/>
            <person name="Zappacosta D."/>
            <person name="Garbus I."/>
            <person name="Selva J.P."/>
            <person name="Gallo C.A."/>
            <person name="Diaz A."/>
            <person name="Albertini E."/>
            <person name="Caccamo M."/>
            <person name="Echenique V."/>
        </authorList>
    </citation>
    <scope>NUCLEOTIDE SEQUENCE [LARGE SCALE GENOMIC DNA]</scope>
    <source>
        <strain evidence="3">cv. Victoria</strain>
        <tissue evidence="2">Leaf</tissue>
    </source>
</reference>
<comment type="caution">
    <text evidence="2">The sequence shown here is derived from an EMBL/GenBank/DDBJ whole genome shotgun (WGS) entry which is preliminary data.</text>
</comment>
<evidence type="ECO:0000313" key="2">
    <source>
        <dbReference type="EMBL" id="TVU14810.1"/>
    </source>
</evidence>
<name>A0A5J9TTS8_9POAL</name>
<evidence type="ECO:0000256" key="1">
    <source>
        <dbReference type="SAM" id="MobiDB-lite"/>
    </source>
</evidence>
<gene>
    <name evidence="2" type="ORF">EJB05_38303</name>
</gene>
<organism evidence="2 3">
    <name type="scientific">Eragrostis curvula</name>
    <name type="common">weeping love grass</name>
    <dbReference type="NCBI Taxonomy" id="38414"/>
    <lineage>
        <taxon>Eukaryota</taxon>
        <taxon>Viridiplantae</taxon>
        <taxon>Streptophyta</taxon>
        <taxon>Embryophyta</taxon>
        <taxon>Tracheophyta</taxon>
        <taxon>Spermatophyta</taxon>
        <taxon>Magnoliopsida</taxon>
        <taxon>Liliopsida</taxon>
        <taxon>Poales</taxon>
        <taxon>Poaceae</taxon>
        <taxon>PACMAD clade</taxon>
        <taxon>Chloridoideae</taxon>
        <taxon>Eragrostideae</taxon>
        <taxon>Eragrostidinae</taxon>
        <taxon>Eragrostis</taxon>
    </lineage>
</organism>
<keyword evidence="3" id="KW-1185">Reference proteome</keyword>
<proteinExistence type="predicted"/>
<dbReference type="PANTHER" id="PTHR36478:SF10">
    <property type="entry name" value="ELYS-LIKE DOMAIN-CONTAINING PROTEIN"/>
    <property type="match status" value="1"/>
</dbReference>
<dbReference type="Proteomes" id="UP000324897">
    <property type="component" value="Unassembled WGS sequence"/>
</dbReference>
<protein>
    <submittedName>
        <fullName evidence="2">Uncharacterized protein</fullName>
    </submittedName>
</protein>
<feature type="region of interest" description="Disordered" evidence="1">
    <location>
        <begin position="158"/>
        <end position="177"/>
    </location>
</feature>
<feature type="region of interest" description="Disordered" evidence="1">
    <location>
        <begin position="1"/>
        <end position="26"/>
    </location>
</feature>
<feature type="compositionally biased region" description="Basic and acidic residues" evidence="1">
    <location>
        <begin position="9"/>
        <end position="18"/>
    </location>
</feature>
<dbReference type="Gramene" id="TVU14810">
    <property type="protein sequence ID" value="TVU14810"/>
    <property type="gene ID" value="EJB05_38303"/>
</dbReference>
<dbReference type="AlphaFoldDB" id="A0A5J9TTS8"/>
<feature type="region of interest" description="Disordered" evidence="1">
    <location>
        <begin position="129"/>
        <end position="150"/>
    </location>
</feature>
<feature type="non-terminal residue" evidence="2">
    <location>
        <position position="1"/>
    </location>
</feature>
<dbReference type="PANTHER" id="PTHR36478">
    <property type="entry name" value="OS04G0614237 PROTEIN-RELATED"/>
    <property type="match status" value="1"/>
</dbReference>
<accession>A0A5J9TTS8</accession>
<dbReference type="EMBL" id="RWGY01000031">
    <property type="protein sequence ID" value="TVU14810.1"/>
    <property type="molecule type" value="Genomic_DNA"/>
</dbReference>